<keyword evidence="2" id="KW-0732">Signal</keyword>
<protein>
    <submittedName>
        <fullName evidence="3">YhcN/YlaJ family sporulation lipoprotein</fullName>
    </submittedName>
</protein>
<accession>A0A974S0K6</accession>
<dbReference type="PROSITE" id="PS51257">
    <property type="entry name" value="PROKAR_LIPOPROTEIN"/>
    <property type="match status" value="1"/>
</dbReference>
<feature type="signal peptide" evidence="2">
    <location>
        <begin position="1"/>
        <end position="24"/>
    </location>
</feature>
<evidence type="ECO:0000256" key="2">
    <source>
        <dbReference type="SAM" id="SignalP"/>
    </source>
</evidence>
<dbReference type="Pfam" id="PF09580">
    <property type="entry name" value="Spore_YhcN_YlaJ"/>
    <property type="match status" value="1"/>
</dbReference>
<evidence type="ECO:0000313" key="3">
    <source>
        <dbReference type="EMBL" id="QQT00463.1"/>
    </source>
</evidence>
<reference evidence="3 4" key="1">
    <citation type="submission" date="2021-01" db="EMBL/GenBank/DDBJ databases">
        <title>FDA dAtabase for Regulatory Grade micrObial Sequences (FDA-ARGOS): Supporting development and validation of Infectious Disease Dx tests.</title>
        <authorList>
            <person name="Nelson B."/>
            <person name="Plummer A."/>
            <person name="Tallon L."/>
            <person name="Sadzewicz L."/>
            <person name="Zhao X."/>
            <person name="Boylan J."/>
            <person name="Ott S."/>
            <person name="Bowen H."/>
            <person name="Vavikolanu K."/>
            <person name="Mehta A."/>
            <person name="Aluvathingal J."/>
            <person name="Nadendla S."/>
            <person name="Myers T."/>
            <person name="Yan Y."/>
            <person name="Sichtig H."/>
        </authorList>
    </citation>
    <scope>NUCLEOTIDE SEQUENCE [LARGE SCALE GENOMIC DNA]</scope>
    <source>
        <strain evidence="3 4">FDAARGOS_1161</strain>
    </source>
</reference>
<dbReference type="InterPro" id="IPR019076">
    <property type="entry name" value="Spore_lipoprot_YhcN/YlaJ-like"/>
</dbReference>
<gene>
    <name evidence="3" type="ORF">I6J18_00455</name>
</gene>
<name>A0A974S0K6_PERPY</name>
<dbReference type="RefSeq" id="WP_201647778.1">
    <property type="nucleotide sequence ID" value="NZ_CP068053.1"/>
</dbReference>
<keyword evidence="4" id="KW-1185">Reference proteome</keyword>
<sequence>MKRIKILLSLFVMLGLAGCTDQKAKEPDQKPSVTKVHTKTLVSQSPSVTAREEIKKRKDVSNVKAVNTDKELLVALEIEQFDRLHIKKTVKEVKSKLKKTFPNHKIEVTADSKIFLELDKLQSKIEKNKLDTKSLKKEHNDLKKLMKEKA</sequence>
<dbReference type="Proteomes" id="UP000595254">
    <property type="component" value="Chromosome"/>
</dbReference>
<dbReference type="EMBL" id="CP068053">
    <property type="protein sequence ID" value="QQT00463.1"/>
    <property type="molecule type" value="Genomic_DNA"/>
</dbReference>
<proteinExistence type="predicted"/>
<dbReference type="KEGG" id="ppsr:I6J18_00455"/>
<keyword evidence="3" id="KW-0449">Lipoprotein</keyword>
<evidence type="ECO:0000256" key="1">
    <source>
        <dbReference type="SAM" id="MobiDB-lite"/>
    </source>
</evidence>
<feature type="chain" id="PRO_5038076693" evidence="2">
    <location>
        <begin position="25"/>
        <end position="150"/>
    </location>
</feature>
<feature type="region of interest" description="Disordered" evidence="1">
    <location>
        <begin position="22"/>
        <end position="42"/>
    </location>
</feature>
<evidence type="ECO:0000313" key="4">
    <source>
        <dbReference type="Proteomes" id="UP000595254"/>
    </source>
</evidence>
<organism evidence="3 4">
    <name type="scientific">Peribacillus psychrosaccharolyticus</name>
    <name type="common">Bacillus psychrosaccharolyticus</name>
    <dbReference type="NCBI Taxonomy" id="1407"/>
    <lineage>
        <taxon>Bacteria</taxon>
        <taxon>Bacillati</taxon>
        <taxon>Bacillota</taxon>
        <taxon>Bacilli</taxon>
        <taxon>Bacillales</taxon>
        <taxon>Bacillaceae</taxon>
        <taxon>Peribacillus</taxon>
    </lineage>
</organism>
<dbReference type="AlphaFoldDB" id="A0A974S0K6"/>